<dbReference type="GO" id="GO:0006189">
    <property type="term" value="P:'de novo' IMP biosynthetic process"/>
    <property type="evidence" value="ECO:0007669"/>
    <property type="project" value="UniProtKB-UniPathway"/>
</dbReference>
<dbReference type="Gene3D" id="3.40.140.20">
    <property type="match status" value="2"/>
</dbReference>
<dbReference type="PIRSF" id="PIRSF000414">
    <property type="entry name" value="AICARFT_IMPCHas"/>
    <property type="match status" value="1"/>
</dbReference>
<comment type="pathway">
    <text evidence="2">Purine metabolism; IMP biosynthesis via de novo pathway; 5-formamido-1-(5-phospho-D-ribosyl)imidazole-4-carboxamide from 5-amino-1-(5-phospho-D-ribosyl)imidazole-4-carboxamide (10-formyl THF route): step 1/1.</text>
</comment>
<dbReference type="UniPathway" id="UPA00074">
    <property type="reaction ID" value="UER00133"/>
</dbReference>
<evidence type="ECO:0000256" key="5">
    <source>
        <dbReference type="ARBA" id="ARBA00022755"/>
    </source>
</evidence>
<evidence type="ECO:0000256" key="3">
    <source>
        <dbReference type="ARBA" id="ARBA00007667"/>
    </source>
</evidence>
<dbReference type="PANTHER" id="PTHR11692">
    <property type="entry name" value="BIFUNCTIONAL PURINE BIOSYNTHESIS PROTEIN PURH"/>
    <property type="match status" value="1"/>
</dbReference>
<evidence type="ECO:0000313" key="11">
    <source>
        <dbReference type="Proteomes" id="UP000218615"/>
    </source>
</evidence>
<comment type="pathway">
    <text evidence="1">Purine metabolism; IMP biosynthesis via de novo pathway; IMP from 5-formamido-1-(5-phospho-D-ribosyl)imidazole-4-carboxamide: step 1/1.</text>
</comment>
<dbReference type="SUPFAM" id="SSF52335">
    <property type="entry name" value="Methylglyoxal synthase-like"/>
    <property type="match status" value="1"/>
</dbReference>
<dbReference type="InterPro" id="IPR036914">
    <property type="entry name" value="MGS-like_dom_sf"/>
</dbReference>
<dbReference type="NCBIfam" id="NF002049">
    <property type="entry name" value="PRK00881.1"/>
    <property type="match status" value="1"/>
</dbReference>
<keyword evidence="4 10" id="KW-0808">Transferase</keyword>
<dbReference type="EC" id="3.5.4.10" evidence="10"/>
<comment type="similarity">
    <text evidence="3">Belongs to the PurH family.</text>
</comment>
<dbReference type="EC" id="2.1.2.3" evidence="10"/>
<dbReference type="CDD" id="cd01421">
    <property type="entry name" value="IMPCH"/>
    <property type="match status" value="1"/>
</dbReference>
<dbReference type="SMART" id="SM00851">
    <property type="entry name" value="MGS"/>
    <property type="match status" value="1"/>
</dbReference>
<dbReference type="AlphaFoldDB" id="A0A284VQD3"/>
<evidence type="ECO:0000256" key="1">
    <source>
        <dbReference type="ARBA" id="ARBA00004844"/>
    </source>
</evidence>
<dbReference type="EMBL" id="FZMP01000182">
    <property type="protein sequence ID" value="SNQ61484.1"/>
    <property type="molecule type" value="Genomic_DNA"/>
</dbReference>
<dbReference type="Proteomes" id="UP000218615">
    <property type="component" value="Unassembled WGS sequence"/>
</dbReference>
<dbReference type="SMART" id="SM00798">
    <property type="entry name" value="AICARFT_IMPCHas"/>
    <property type="match status" value="1"/>
</dbReference>
<evidence type="ECO:0000256" key="2">
    <source>
        <dbReference type="ARBA" id="ARBA00004954"/>
    </source>
</evidence>
<evidence type="ECO:0000256" key="6">
    <source>
        <dbReference type="ARBA" id="ARBA00022801"/>
    </source>
</evidence>
<proteinExistence type="inferred from homology"/>
<dbReference type="InterPro" id="IPR024051">
    <property type="entry name" value="AICAR_Tfase_dup_dom_sf"/>
</dbReference>
<evidence type="ECO:0000256" key="7">
    <source>
        <dbReference type="ARBA" id="ARBA00022975"/>
    </source>
</evidence>
<gene>
    <name evidence="10" type="primary">purH</name>
    <name evidence="10" type="ORF">MNV_370026</name>
</gene>
<feature type="domain" description="MGS-like" evidence="9">
    <location>
        <begin position="1"/>
        <end position="88"/>
    </location>
</feature>
<name>A0A284VQD3_9EURY</name>
<dbReference type="GO" id="GO:0004643">
    <property type="term" value="F:phosphoribosylaminoimidazolecarboxamide formyltransferase activity"/>
    <property type="evidence" value="ECO:0007669"/>
    <property type="project" value="UniProtKB-EC"/>
</dbReference>
<organism evidence="10 11">
    <name type="scientific">Candidatus Methanoperedens nitratireducens</name>
    <dbReference type="NCBI Taxonomy" id="1392998"/>
    <lineage>
        <taxon>Archaea</taxon>
        <taxon>Methanobacteriati</taxon>
        <taxon>Methanobacteriota</taxon>
        <taxon>Stenosarchaea group</taxon>
        <taxon>Methanomicrobia</taxon>
        <taxon>Methanosarcinales</taxon>
        <taxon>ANME-2 cluster</taxon>
        <taxon>Candidatus Methanoperedentaceae</taxon>
        <taxon>Candidatus Methanoperedens</taxon>
    </lineage>
</organism>
<dbReference type="Gene3D" id="3.40.50.1380">
    <property type="entry name" value="Methylglyoxal synthase-like domain"/>
    <property type="match status" value="1"/>
</dbReference>
<keyword evidence="7" id="KW-0665">Pyrimidine biosynthesis</keyword>
<keyword evidence="5" id="KW-0658">Purine biosynthesis</keyword>
<accession>A0A284VQD3</accession>
<dbReference type="PANTHER" id="PTHR11692:SF0">
    <property type="entry name" value="BIFUNCTIONAL PURINE BIOSYNTHESIS PROTEIN ATIC"/>
    <property type="match status" value="1"/>
</dbReference>
<dbReference type="Pfam" id="PF01808">
    <property type="entry name" value="AICARFT_IMPCHas"/>
    <property type="match status" value="1"/>
</dbReference>
<keyword evidence="8" id="KW-0511">Multifunctional enzyme</keyword>
<dbReference type="InterPro" id="IPR002695">
    <property type="entry name" value="PurH-like"/>
</dbReference>
<sequence length="478" mass="53378">MMDGRVKTLHPKIHGAILALRDNPVHIDEARREGIGFIDLVIVNLYPFEKTVAQESASLDVAVENIDIGGPALVRAAAKNYRHVAVVTDPQDYPAVLNELENGEVSPGTRERLAVKAFRRIADYDCAIDKYLSKRLADEDILRLKFVEGRTLRYGENWHQSAKFYKEPDVTEPSIANAKQLHGKALSYNNYVDAESALNVTLEFKDKIAVAVVKHCNPCGLATGKTLAESLSKAWDGDPVSSFGSIICMTQKPDLETLEFLKGKFVELIIAPGYDDDALLFLKNKSKDLRILELPMGNGVQLENTYRYIVGGMLMQSRNRGLYEKWNVVTEHPFPEEKRGLAEFALTACKYTKSNAVVIAREYEKGLYQILSIGAGQPNRVDAIRKLAATKAVENLKLLYEQEKPEVSENEFIKQVLSECVLASDAFFPFDDSIVYSAENYIRYIVSPGGSIRDKEVIAAANRLGVSLVFTGMRHFLH</sequence>
<dbReference type="FunFam" id="3.40.50.1380:FF:000001">
    <property type="entry name" value="Bifunctional purine biosynthesis protein PurH"/>
    <property type="match status" value="1"/>
</dbReference>
<dbReference type="SUPFAM" id="SSF53927">
    <property type="entry name" value="Cytidine deaminase-like"/>
    <property type="match status" value="1"/>
</dbReference>
<dbReference type="InterPro" id="IPR011607">
    <property type="entry name" value="MGS-like_dom"/>
</dbReference>
<evidence type="ECO:0000313" key="10">
    <source>
        <dbReference type="EMBL" id="SNQ61484.1"/>
    </source>
</evidence>
<dbReference type="InterPro" id="IPR016193">
    <property type="entry name" value="Cytidine_deaminase-like"/>
</dbReference>
<keyword evidence="11" id="KW-1185">Reference proteome</keyword>
<dbReference type="GO" id="GO:0003937">
    <property type="term" value="F:IMP cyclohydrolase activity"/>
    <property type="evidence" value="ECO:0007669"/>
    <property type="project" value="UniProtKB-EC"/>
</dbReference>
<dbReference type="GO" id="GO:0005829">
    <property type="term" value="C:cytosol"/>
    <property type="evidence" value="ECO:0007669"/>
    <property type="project" value="TreeGrafter"/>
</dbReference>
<dbReference type="STRING" id="1392998.ANME2D_02400"/>
<evidence type="ECO:0000259" key="9">
    <source>
        <dbReference type="PROSITE" id="PS51855"/>
    </source>
</evidence>
<keyword evidence="6 10" id="KW-0378">Hydrolase</keyword>
<reference evidence="11" key="1">
    <citation type="submission" date="2017-06" db="EMBL/GenBank/DDBJ databases">
        <authorList>
            <person name="Cremers G."/>
        </authorList>
    </citation>
    <scope>NUCLEOTIDE SEQUENCE [LARGE SCALE GENOMIC DNA]</scope>
</reference>
<evidence type="ECO:0000256" key="4">
    <source>
        <dbReference type="ARBA" id="ARBA00022679"/>
    </source>
</evidence>
<protein>
    <submittedName>
        <fullName evidence="10">Bifunctional purine biosynthesis protein PurH</fullName>
        <ecNumber evidence="10">2.1.2.3</ecNumber>
        <ecNumber evidence="10">3.5.4.10</ecNumber>
    </submittedName>
</protein>
<dbReference type="PROSITE" id="PS51855">
    <property type="entry name" value="MGS"/>
    <property type="match status" value="1"/>
</dbReference>
<evidence type="ECO:0000256" key="8">
    <source>
        <dbReference type="ARBA" id="ARBA00023268"/>
    </source>
</evidence>
<dbReference type="GO" id="GO:0006221">
    <property type="term" value="P:pyrimidine nucleotide biosynthetic process"/>
    <property type="evidence" value="ECO:0007669"/>
    <property type="project" value="UniProtKB-KW"/>
</dbReference>